<organism evidence="1 2">
    <name type="scientific">Danio rerio</name>
    <name type="common">Zebrafish</name>
    <name type="synonym">Brachydanio rerio</name>
    <dbReference type="NCBI Taxonomy" id="7955"/>
    <lineage>
        <taxon>Eukaryota</taxon>
        <taxon>Metazoa</taxon>
        <taxon>Chordata</taxon>
        <taxon>Craniata</taxon>
        <taxon>Vertebrata</taxon>
        <taxon>Euteleostomi</taxon>
        <taxon>Actinopterygii</taxon>
        <taxon>Neopterygii</taxon>
        <taxon>Teleostei</taxon>
        <taxon>Ostariophysi</taxon>
        <taxon>Cypriniformes</taxon>
        <taxon>Danionidae</taxon>
        <taxon>Danioninae</taxon>
        <taxon>Danio</taxon>
    </lineage>
</organism>
<dbReference type="RefSeq" id="XP_073786936.1">
    <property type="nucleotide sequence ID" value="XM_073930835.1"/>
</dbReference>
<proteinExistence type="predicted"/>
<dbReference type="Proteomes" id="UP000000437">
    <property type="component" value="Chromosome 2"/>
</dbReference>
<name>A0AC58HY72_DANRE</name>
<evidence type="ECO:0000313" key="2">
    <source>
        <dbReference type="RefSeq" id="XP_073786936.1"/>
    </source>
</evidence>
<protein>
    <submittedName>
        <fullName evidence="2">Macrophage mannose receptor 1-like isoform X1</fullName>
    </submittedName>
</protein>
<sequence length="319" mass="36484">MESLFVPLLLSGLFCSSSAVSRQYHYINVRMTWPDAQSYCRERFTDLATVDTMDDVNRLLNLVNDGFLGSVWIGLKSGTEKRWDWLNGENASQYLNWGSGMPSDDGYCVATLDGSWGDMPCDYERYFACQKDSKYYMIESAGLLTWANAQSYCRQHYTDLPIIHSSVENDQLTAAIIKGFYVWIGLYRDPWEWSDQWDLRFRYWASGQPNLRVGPDCASMATFDSGKWNQEGCNALHPFMGHAEEKRKQIVRLKLSCTGKCQLNDPSLQTAILNQITEKLKRMGLDSESKIKWTNGDGEKVFHLENNSVKSSVECKNIP</sequence>
<reference evidence="2" key="1">
    <citation type="submission" date="2025-08" db="UniProtKB">
        <authorList>
            <consortium name="RefSeq"/>
        </authorList>
    </citation>
    <scope>IDENTIFICATION</scope>
    <source>
        <strain evidence="2">Tuebingen</strain>
        <tissue evidence="2">Fibroblasts and whole tissue</tissue>
    </source>
</reference>
<evidence type="ECO:0000313" key="1">
    <source>
        <dbReference type="Proteomes" id="UP000000437"/>
    </source>
</evidence>
<gene>
    <name evidence="2" type="primary">LOC141378918</name>
</gene>
<accession>A0AC58HY72</accession>
<keyword evidence="1" id="KW-1185">Reference proteome</keyword>